<sequence>NADNAPDLPCENGEWNRLMADWNHPFKQRDIVDFIHYLLPWLAPHTAAANGNLKQGIVKIIDTGTEACPVHLYACMSPERDHVDLQLLIADIGQWVHTDYIPWLVLETSPVFRLIDSMPGTLALRHFEDTTGLLSLSAVAGGG</sequence>
<feature type="non-terminal residue" evidence="2">
    <location>
        <position position="1"/>
    </location>
</feature>
<accession>A0ABP0HHQ1</accession>
<reference evidence="2 3" key="1">
    <citation type="submission" date="2024-02" db="EMBL/GenBank/DDBJ databases">
        <authorList>
            <person name="Chen Y."/>
            <person name="Shah S."/>
            <person name="Dougan E. K."/>
            <person name="Thang M."/>
            <person name="Chan C."/>
        </authorList>
    </citation>
    <scope>NUCLEOTIDE SEQUENCE [LARGE SCALE GENOMIC DNA]</scope>
</reference>
<dbReference type="EMBL" id="CAXAMN010000470">
    <property type="protein sequence ID" value="CAK8988836.1"/>
    <property type="molecule type" value="Genomic_DNA"/>
</dbReference>
<proteinExistence type="predicted"/>
<feature type="non-terminal residue" evidence="2">
    <location>
        <position position="143"/>
    </location>
</feature>
<evidence type="ECO:0000313" key="3">
    <source>
        <dbReference type="Proteomes" id="UP001642484"/>
    </source>
</evidence>
<comment type="caution">
    <text evidence="2">The sequence shown here is derived from an EMBL/GenBank/DDBJ whole genome shotgun (WGS) entry which is preliminary data.</text>
</comment>
<name>A0ABP0HHQ1_9DINO</name>
<protein>
    <submittedName>
        <fullName evidence="2">Uncharacterized protein</fullName>
    </submittedName>
</protein>
<keyword evidence="3" id="KW-1185">Reference proteome</keyword>
<gene>
    <name evidence="1" type="ORF">CCMP2556_LOCUS1418</name>
    <name evidence="2" type="ORF">CCMP2556_LOCUS1494</name>
</gene>
<evidence type="ECO:0000313" key="2">
    <source>
        <dbReference type="EMBL" id="CAK8989046.1"/>
    </source>
</evidence>
<organism evidence="2 3">
    <name type="scientific">Durusdinium trenchii</name>
    <dbReference type="NCBI Taxonomy" id="1381693"/>
    <lineage>
        <taxon>Eukaryota</taxon>
        <taxon>Sar</taxon>
        <taxon>Alveolata</taxon>
        <taxon>Dinophyceae</taxon>
        <taxon>Suessiales</taxon>
        <taxon>Symbiodiniaceae</taxon>
        <taxon>Durusdinium</taxon>
    </lineage>
</organism>
<dbReference type="Proteomes" id="UP001642484">
    <property type="component" value="Unassembled WGS sequence"/>
</dbReference>
<dbReference type="EMBL" id="CAXAMN010000503">
    <property type="protein sequence ID" value="CAK8989046.1"/>
    <property type="molecule type" value="Genomic_DNA"/>
</dbReference>
<evidence type="ECO:0000313" key="1">
    <source>
        <dbReference type="EMBL" id="CAK8988836.1"/>
    </source>
</evidence>